<feature type="transmembrane region" description="Helical" evidence="22">
    <location>
        <begin position="59"/>
        <end position="77"/>
    </location>
</feature>
<keyword evidence="6" id="KW-0997">Cell inner membrane</keyword>
<dbReference type="InterPro" id="IPR038414">
    <property type="entry name" value="CcoP_N_sf"/>
</dbReference>
<keyword evidence="14 22" id="KW-1133">Transmembrane helix</keyword>
<evidence type="ECO:0000256" key="19">
    <source>
        <dbReference type="ARBA" id="ARBA00029635"/>
    </source>
</evidence>
<feature type="binding site" description="covalent" evidence="21">
    <location>
        <position position="126"/>
    </location>
    <ligand>
        <name>heme c</name>
        <dbReference type="ChEBI" id="CHEBI:61717"/>
        <label>1</label>
    </ligand>
</feature>
<evidence type="ECO:0000256" key="10">
    <source>
        <dbReference type="ARBA" id="ARBA00022723"/>
    </source>
</evidence>
<dbReference type="eggNOG" id="COG2010">
    <property type="taxonomic scope" value="Bacteria"/>
</dbReference>
<evidence type="ECO:0000256" key="21">
    <source>
        <dbReference type="PIRSR" id="PIRSR000006-2"/>
    </source>
</evidence>
<feature type="domain" description="Cytochrome c" evidence="23">
    <location>
        <begin position="202"/>
        <end position="285"/>
    </location>
</feature>
<keyword evidence="10 20" id="KW-0479">Metal-binding</keyword>
<dbReference type="Gene3D" id="1.10.760.10">
    <property type="entry name" value="Cytochrome c-like domain"/>
    <property type="match status" value="2"/>
</dbReference>
<feature type="binding site" description="axial binding residue" evidence="20">
    <location>
        <position position="261"/>
    </location>
    <ligand>
        <name>heme c</name>
        <dbReference type="ChEBI" id="CHEBI:61717"/>
        <label>1</label>
    </ligand>
    <ligandPart>
        <name>Fe</name>
        <dbReference type="ChEBI" id="CHEBI:18248"/>
    </ligandPart>
</feature>
<dbReference type="GO" id="GO:0006119">
    <property type="term" value="P:oxidative phosphorylation"/>
    <property type="evidence" value="ECO:0007669"/>
    <property type="project" value="UniProtKB-UniPathway"/>
</dbReference>
<dbReference type="InterPro" id="IPR009056">
    <property type="entry name" value="Cyt_c-like_dom"/>
</dbReference>
<keyword evidence="8" id="KW-0679">Respiratory chain</keyword>
<keyword evidence="4" id="KW-0813">Transport</keyword>
<name>Q7VGR1_HELHP</name>
<evidence type="ECO:0000256" key="4">
    <source>
        <dbReference type="ARBA" id="ARBA00022448"/>
    </source>
</evidence>
<dbReference type="AlphaFoldDB" id="Q7VGR1"/>
<evidence type="ECO:0000256" key="14">
    <source>
        <dbReference type="ARBA" id="ARBA00022989"/>
    </source>
</evidence>
<dbReference type="GO" id="GO:0009055">
    <property type="term" value="F:electron transfer activity"/>
    <property type="evidence" value="ECO:0007669"/>
    <property type="project" value="InterPro"/>
</dbReference>
<evidence type="ECO:0000256" key="11">
    <source>
        <dbReference type="ARBA" id="ARBA00022737"/>
    </source>
</evidence>
<evidence type="ECO:0000256" key="1">
    <source>
        <dbReference type="ARBA" id="ARBA00004533"/>
    </source>
</evidence>
<evidence type="ECO:0000256" key="16">
    <source>
        <dbReference type="ARBA" id="ARBA00023004"/>
    </source>
</evidence>
<reference evidence="24 25" key="1">
    <citation type="journal article" date="2003" name="Proc. Natl. Acad. Sci. U.S.A.">
        <title>The complete genome sequence of the carcinogenic bacterium Helicobacter hepaticus.</title>
        <authorList>
            <person name="Suerbaum S."/>
            <person name="Josenhans C."/>
            <person name="Sterzenbach T."/>
            <person name="Drescher B."/>
            <person name="Brandt P."/>
            <person name="Bell M."/>
            <person name="Droege M."/>
            <person name="Fartmann B."/>
            <person name="Fischer H.-P."/>
            <person name="Ge Z."/>
            <person name="Hoerster A."/>
            <person name="Holland R."/>
            <person name="Klein K."/>
            <person name="Koenig J."/>
            <person name="Macko L."/>
            <person name="Mendz G.L."/>
            <person name="Nyakatura G."/>
            <person name="Schauer D.B."/>
            <person name="Shen Z."/>
            <person name="Weber J."/>
            <person name="Frosch M."/>
            <person name="Fox J.G."/>
        </authorList>
    </citation>
    <scope>NUCLEOTIDE SEQUENCE [LARGE SCALE GENOMIC DNA]</scope>
    <source>
        <strain evidence="25">ATCC 51449 / 3B1</strain>
    </source>
</reference>
<dbReference type="InterPro" id="IPR036909">
    <property type="entry name" value="Cyt_c-like_dom_sf"/>
</dbReference>
<evidence type="ECO:0000313" key="24">
    <source>
        <dbReference type="EMBL" id="AAP77856.1"/>
    </source>
</evidence>
<evidence type="ECO:0000256" key="22">
    <source>
        <dbReference type="SAM" id="Phobius"/>
    </source>
</evidence>
<keyword evidence="15 24" id="KW-0560">Oxidoreductase</keyword>
<evidence type="ECO:0000256" key="6">
    <source>
        <dbReference type="ARBA" id="ARBA00022519"/>
    </source>
</evidence>
<evidence type="ECO:0000256" key="9">
    <source>
        <dbReference type="ARBA" id="ARBA00022692"/>
    </source>
</evidence>
<organism evidence="24 25">
    <name type="scientific">Helicobacter hepaticus (strain ATCC 51449 / 3B1)</name>
    <dbReference type="NCBI Taxonomy" id="235279"/>
    <lineage>
        <taxon>Bacteria</taxon>
        <taxon>Pseudomonadati</taxon>
        <taxon>Campylobacterota</taxon>
        <taxon>Epsilonproteobacteria</taxon>
        <taxon>Campylobacterales</taxon>
        <taxon>Helicobacteraceae</taxon>
        <taxon>Helicobacter</taxon>
    </lineage>
</organism>
<evidence type="ECO:0000256" key="5">
    <source>
        <dbReference type="ARBA" id="ARBA00022475"/>
    </source>
</evidence>
<feature type="binding site" description="covalent" evidence="21">
    <location>
        <position position="129"/>
    </location>
    <ligand>
        <name>heme c</name>
        <dbReference type="ChEBI" id="CHEBI:61717"/>
        <label>1</label>
    </ligand>
</feature>
<dbReference type="InterPro" id="IPR050597">
    <property type="entry name" value="Cytochrome_c_Oxidase_Subunit"/>
</dbReference>
<dbReference type="PROSITE" id="PS51007">
    <property type="entry name" value="CYTC"/>
    <property type="match status" value="2"/>
</dbReference>
<dbReference type="GO" id="GO:0020037">
    <property type="term" value="F:heme binding"/>
    <property type="evidence" value="ECO:0007669"/>
    <property type="project" value="InterPro"/>
</dbReference>
<dbReference type="InterPro" id="IPR004678">
    <property type="entry name" value="Cyt_c_oxidase_cbb3_su3"/>
</dbReference>
<dbReference type="GO" id="GO:0046872">
    <property type="term" value="F:metal ion binding"/>
    <property type="evidence" value="ECO:0007669"/>
    <property type="project" value="UniProtKB-KW"/>
</dbReference>
<keyword evidence="17" id="KW-0406">Ion transport</keyword>
<comment type="subcellular location">
    <subcellularLocation>
        <location evidence="1">Cell inner membrane</location>
    </subcellularLocation>
</comment>
<evidence type="ECO:0000256" key="13">
    <source>
        <dbReference type="ARBA" id="ARBA00022982"/>
    </source>
</evidence>
<dbReference type="PANTHER" id="PTHR33751">
    <property type="entry name" value="CBB3-TYPE CYTOCHROME C OXIDASE SUBUNIT FIXP"/>
    <property type="match status" value="1"/>
</dbReference>
<evidence type="ECO:0000256" key="20">
    <source>
        <dbReference type="PIRSR" id="PIRSR000006-1"/>
    </source>
</evidence>
<dbReference type="Proteomes" id="UP000002495">
    <property type="component" value="Chromosome"/>
</dbReference>
<feature type="binding site" description="covalent" evidence="21">
    <location>
        <position position="218"/>
    </location>
    <ligand>
        <name>heme c</name>
        <dbReference type="ChEBI" id="CHEBI:61717"/>
        <label>2</label>
    </ligand>
</feature>
<gene>
    <name evidence="24" type="primary">fixP</name>
    <name evidence="24" type="ordered locus">HH_1259</name>
</gene>
<dbReference type="PIRSF" id="PIRSF000006">
    <property type="entry name" value="Cbb3-Cox_fixP"/>
    <property type="match status" value="1"/>
</dbReference>
<dbReference type="GO" id="GO:0016491">
    <property type="term" value="F:oxidoreductase activity"/>
    <property type="evidence" value="ECO:0007669"/>
    <property type="project" value="UniProtKB-KW"/>
</dbReference>
<feature type="binding site" description="axial binding residue" evidence="20">
    <location>
        <position position="130"/>
    </location>
    <ligand>
        <name>heme c</name>
        <dbReference type="ChEBI" id="CHEBI:61717"/>
        <label>1</label>
    </ligand>
    <ligandPart>
        <name>Fe</name>
        <dbReference type="ChEBI" id="CHEBI:18248"/>
    </ligandPart>
</feature>
<dbReference type="GO" id="GO:0005886">
    <property type="term" value="C:plasma membrane"/>
    <property type="evidence" value="ECO:0007669"/>
    <property type="project" value="UniProtKB-SubCell"/>
</dbReference>
<evidence type="ECO:0000256" key="8">
    <source>
        <dbReference type="ARBA" id="ARBA00022660"/>
    </source>
</evidence>
<keyword evidence="9 22" id="KW-0812">Transmembrane</keyword>
<evidence type="ECO:0000259" key="23">
    <source>
        <dbReference type="PROSITE" id="PS51007"/>
    </source>
</evidence>
<protein>
    <recommendedName>
        <fullName evidence="19">Cytochrome c oxidase subunit III</fullName>
    </recommendedName>
</protein>
<dbReference type="Pfam" id="PF13442">
    <property type="entry name" value="Cytochrome_CBB3"/>
    <property type="match status" value="2"/>
</dbReference>
<keyword evidence="12" id="KW-0375">Hydrogen ion transport</keyword>
<evidence type="ECO:0000256" key="17">
    <source>
        <dbReference type="ARBA" id="ARBA00023065"/>
    </source>
</evidence>
<dbReference type="InterPro" id="IPR032858">
    <property type="entry name" value="CcoP_N"/>
</dbReference>
<keyword evidence="25" id="KW-1185">Reference proteome</keyword>
<dbReference type="KEGG" id="hhe:HH_1259"/>
<sequence length="290" mass="31452">MNWSDNITTLGLLGAFVILILTIFIIGVYLKKIKDGKAEGELTSESWDGIGEQTNNLPVGWAACFLGVLIWGFWYIFLGYPLNAYSQIGEYNQEVQSYNQKYASTWENLSGEELGSMGQSIFLVQCSQCHGITAEGMNGKAENLTKWGKEEGIIKVIKEGSKGLDYMAGEMVPVAVSDSEAKAIAAYVMQDISNTKSTKYPLEVSKGKELFAIHCAACHGDEGKGNGGGVDGFAPDLSQYGTSHFLAEVLAKGKKGIIGVMPSFEYANFAPSQKEALNVYIRSLESSEAE</sequence>
<feature type="binding site" description="axial binding residue" evidence="20">
    <location>
        <position position="219"/>
    </location>
    <ligand>
        <name>heme c</name>
        <dbReference type="ChEBI" id="CHEBI:61717"/>
        <label>2</label>
    </ligand>
    <ligandPart>
        <name>Fe</name>
        <dbReference type="ChEBI" id="CHEBI:18248"/>
    </ligandPart>
</feature>
<dbReference type="GO" id="GO:1902600">
    <property type="term" value="P:proton transmembrane transport"/>
    <property type="evidence" value="ECO:0007669"/>
    <property type="project" value="UniProtKB-KW"/>
</dbReference>
<evidence type="ECO:0000256" key="12">
    <source>
        <dbReference type="ARBA" id="ARBA00022781"/>
    </source>
</evidence>
<dbReference type="Pfam" id="PF14715">
    <property type="entry name" value="FixP_N"/>
    <property type="match status" value="1"/>
</dbReference>
<keyword evidence="7 21" id="KW-0349">Heme</keyword>
<comment type="pathway">
    <text evidence="2">Energy metabolism; oxidative phosphorylation.</text>
</comment>
<dbReference type="Gene3D" id="6.10.280.130">
    <property type="match status" value="1"/>
</dbReference>
<evidence type="ECO:0000256" key="7">
    <source>
        <dbReference type="ARBA" id="ARBA00022617"/>
    </source>
</evidence>
<keyword evidence="13" id="KW-0249">Electron transport</keyword>
<dbReference type="STRING" id="235279.HH_1259"/>
<keyword evidence="18 22" id="KW-0472">Membrane</keyword>
<feature type="binding site" description="axial binding residue" evidence="20">
    <location>
        <position position="167"/>
    </location>
    <ligand>
        <name>heme c</name>
        <dbReference type="ChEBI" id="CHEBI:61717"/>
        <label>2</label>
    </ligand>
    <ligandPart>
        <name>Fe</name>
        <dbReference type="ChEBI" id="CHEBI:18248"/>
    </ligandPart>
</feature>
<evidence type="ECO:0000313" key="25">
    <source>
        <dbReference type="Proteomes" id="UP000002495"/>
    </source>
</evidence>
<accession>Q7VGR1</accession>
<dbReference type="UniPathway" id="UPA00705"/>
<dbReference type="RefSeq" id="WP_011116099.1">
    <property type="nucleotide sequence ID" value="NC_004917.1"/>
</dbReference>
<proteinExistence type="inferred from homology"/>
<dbReference type="EMBL" id="AE017125">
    <property type="protein sequence ID" value="AAP77856.1"/>
    <property type="molecule type" value="Genomic_DNA"/>
</dbReference>
<keyword evidence="5" id="KW-1003">Cell membrane</keyword>
<dbReference type="SUPFAM" id="SSF46626">
    <property type="entry name" value="Cytochrome c"/>
    <property type="match status" value="2"/>
</dbReference>
<keyword evidence="11" id="KW-0677">Repeat</keyword>
<dbReference type="HOGENOM" id="CLU_986691_0_0_7"/>
<comment type="similarity">
    <text evidence="3">Belongs to the CcoP / FixP family.</text>
</comment>
<evidence type="ECO:0000256" key="3">
    <source>
        <dbReference type="ARBA" id="ARBA00006113"/>
    </source>
</evidence>
<feature type="binding site" description="covalent" evidence="21">
    <location>
        <position position="215"/>
    </location>
    <ligand>
        <name>heme c</name>
        <dbReference type="ChEBI" id="CHEBI:61717"/>
        <label>2</label>
    </ligand>
</feature>
<evidence type="ECO:0000256" key="15">
    <source>
        <dbReference type="ARBA" id="ARBA00023002"/>
    </source>
</evidence>
<evidence type="ECO:0000256" key="18">
    <source>
        <dbReference type="ARBA" id="ARBA00023136"/>
    </source>
</evidence>
<feature type="domain" description="Cytochrome c" evidence="23">
    <location>
        <begin position="113"/>
        <end position="192"/>
    </location>
</feature>
<dbReference type="PANTHER" id="PTHR33751:SF1">
    <property type="entry name" value="CBB3-TYPE CYTOCHROME C OXIDASE SUBUNIT FIXP"/>
    <property type="match status" value="1"/>
</dbReference>
<dbReference type="OrthoDB" id="9811281at2"/>
<feature type="transmembrane region" description="Helical" evidence="22">
    <location>
        <begin position="12"/>
        <end position="30"/>
    </location>
</feature>
<comment type="cofactor">
    <cofactor evidence="21">
        <name>heme c</name>
        <dbReference type="ChEBI" id="CHEBI:61717"/>
    </cofactor>
    <text evidence="21">Binds 2 heme C groups per subunit.</text>
</comment>
<evidence type="ECO:0000256" key="2">
    <source>
        <dbReference type="ARBA" id="ARBA00004673"/>
    </source>
</evidence>
<keyword evidence="16 20" id="KW-0408">Iron</keyword>